<protein>
    <recommendedName>
        <fullName evidence="1">DUF5983 domain-containing protein</fullName>
    </recommendedName>
</protein>
<dbReference type="Pfam" id="PF19419">
    <property type="entry name" value="DUF5983"/>
    <property type="match status" value="1"/>
</dbReference>
<dbReference type="InterPro" id="IPR046025">
    <property type="entry name" value="DUF5983"/>
</dbReference>
<proteinExistence type="predicted"/>
<organism evidence="2 3">
    <name type="scientific">Achromobacter mucicolens</name>
    <dbReference type="NCBI Taxonomy" id="1389922"/>
    <lineage>
        <taxon>Bacteria</taxon>
        <taxon>Pseudomonadati</taxon>
        <taxon>Pseudomonadota</taxon>
        <taxon>Betaproteobacteria</taxon>
        <taxon>Burkholderiales</taxon>
        <taxon>Alcaligenaceae</taxon>
        <taxon>Achromobacter</taxon>
    </lineage>
</organism>
<evidence type="ECO:0000313" key="3">
    <source>
        <dbReference type="Proteomes" id="UP000507140"/>
    </source>
</evidence>
<evidence type="ECO:0000259" key="1">
    <source>
        <dbReference type="Pfam" id="PF19419"/>
    </source>
</evidence>
<gene>
    <name evidence="2" type="ORF">LMG3415_05103</name>
</gene>
<name>A0ABM8LKC9_9BURK</name>
<reference evidence="2 3" key="1">
    <citation type="submission" date="2020-04" db="EMBL/GenBank/DDBJ databases">
        <authorList>
            <person name="De Canck E."/>
        </authorList>
    </citation>
    <scope>NUCLEOTIDE SEQUENCE [LARGE SCALE GENOMIC DNA]</scope>
    <source>
        <strain evidence="2 3">LMG 3415</strain>
    </source>
</reference>
<keyword evidence="3" id="KW-1185">Reference proteome</keyword>
<dbReference type="Proteomes" id="UP000507140">
    <property type="component" value="Unassembled WGS sequence"/>
</dbReference>
<sequence length="322" mass="35261">MANAYALATCLLIVRRCTVVIEKLFGSFASRFTEVSDTKVAAAPPDFKVFSFYLEDGDGLPDAEPIFNALHDLLHSLGLGVGLNELTDEEVLHCLCLHFQKPDHPVINALLEEADEGEVGIATLCTLATVLNDGHDLWALSVQEGRWGDRCEYGNFGGSAQYLGSHFAGFFGTNSSLGAAQKLQTTLSQGNVPAATEVVAARVQGILKAVQHEEQREAVLAGLMHLLQPAKASIPQQLTTVVLSTAHIPDEATARNYLDAKGVPMEFGWLWKVPARLTEVRECLEAPDWLQPILAYADLNEIDRIEFDKDGEMIKDVPLYDW</sequence>
<dbReference type="EMBL" id="CADIKR010000008">
    <property type="protein sequence ID" value="CAB3913524.1"/>
    <property type="molecule type" value="Genomic_DNA"/>
</dbReference>
<feature type="domain" description="DUF5983" evidence="1">
    <location>
        <begin position="241"/>
        <end position="322"/>
    </location>
</feature>
<evidence type="ECO:0000313" key="2">
    <source>
        <dbReference type="EMBL" id="CAB3913524.1"/>
    </source>
</evidence>
<comment type="caution">
    <text evidence="2">The sequence shown here is derived from an EMBL/GenBank/DDBJ whole genome shotgun (WGS) entry which is preliminary data.</text>
</comment>
<accession>A0ABM8LKC9</accession>
<dbReference type="RefSeq" id="WP_104654171.1">
    <property type="nucleotide sequence ID" value="NZ_CADIKR010000008.1"/>
</dbReference>